<dbReference type="Gene3D" id="1.10.357.40">
    <property type="entry name" value="YbiA-like"/>
    <property type="match status" value="1"/>
</dbReference>
<accession>A0A1Q9CF29</accession>
<dbReference type="CDD" id="cd15457">
    <property type="entry name" value="NADAR"/>
    <property type="match status" value="1"/>
</dbReference>
<reference evidence="2 3" key="1">
    <citation type="submission" date="2016-02" db="EMBL/GenBank/DDBJ databases">
        <title>Genome analysis of coral dinoflagellate symbionts highlights evolutionary adaptations to a symbiotic lifestyle.</title>
        <authorList>
            <person name="Aranda M."/>
            <person name="Li Y."/>
            <person name="Liew Y.J."/>
            <person name="Baumgarten S."/>
            <person name="Simakov O."/>
            <person name="Wilson M."/>
            <person name="Piel J."/>
            <person name="Ashoor H."/>
            <person name="Bougouffa S."/>
            <person name="Bajic V.B."/>
            <person name="Ryu T."/>
            <person name="Ravasi T."/>
            <person name="Bayer T."/>
            <person name="Micklem G."/>
            <person name="Kim H."/>
            <person name="Bhak J."/>
            <person name="Lajeunesse T.C."/>
            <person name="Voolstra C.R."/>
        </authorList>
    </citation>
    <scope>NUCLEOTIDE SEQUENCE [LARGE SCALE GENOMIC DNA]</scope>
    <source>
        <strain evidence="2 3">CCMP2467</strain>
    </source>
</reference>
<dbReference type="SUPFAM" id="SSF143990">
    <property type="entry name" value="YbiA-like"/>
    <property type="match status" value="1"/>
</dbReference>
<dbReference type="Pfam" id="PF08719">
    <property type="entry name" value="NADAR"/>
    <property type="match status" value="1"/>
</dbReference>
<feature type="domain" description="NADAR" evidence="1">
    <location>
        <begin position="104"/>
        <end position="228"/>
    </location>
</feature>
<protein>
    <submittedName>
        <fullName evidence="2">Swarming motility protein YbiA</fullName>
    </submittedName>
</protein>
<dbReference type="InterPro" id="IPR012816">
    <property type="entry name" value="NADAR"/>
</dbReference>
<evidence type="ECO:0000259" key="1">
    <source>
        <dbReference type="Pfam" id="PF08719"/>
    </source>
</evidence>
<dbReference type="Proteomes" id="UP000186817">
    <property type="component" value="Unassembled WGS sequence"/>
</dbReference>
<organism evidence="2 3">
    <name type="scientific">Symbiodinium microadriaticum</name>
    <name type="common">Dinoflagellate</name>
    <name type="synonym">Zooxanthella microadriatica</name>
    <dbReference type="NCBI Taxonomy" id="2951"/>
    <lineage>
        <taxon>Eukaryota</taxon>
        <taxon>Sar</taxon>
        <taxon>Alveolata</taxon>
        <taxon>Dinophyceae</taxon>
        <taxon>Suessiales</taxon>
        <taxon>Symbiodiniaceae</taxon>
        <taxon>Symbiodinium</taxon>
    </lineage>
</organism>
<proteinExistence type="predicted"/>
<dbReference type="AlphaFoldDB" id="A0A1Q9CF29"/>
<dbReference type="OMA" id="WESMKES"/>
<dbReference type="InterPro" id="IPR037238">
    <property type="entry name" value="YbiA-like_sf"/>
</dbReference>
<sequence length="230" mass="25277">MAAFSAESLSLCAFAPAVLEQPMYYLSPGQASVVETSEILKEAVEAAGGLQDRADGKLGCYVPHRKVAAALGLSSSGIDTAEVAFGAYLWCTEFENVHSTWVFEEPGLDFNGLRFKGPEQLFQLHKFGDRNSEAFKDKAPAFAEATPEQAFRMGRGATLPPDWESMKESVMRDVLRAKFEHDGLRQLLKSTHPHPLVSVKSDAYWGAGFDGKGRNRLGALLQELRDELLH</sequence>
<gene>
    <name evidence="2" type="primary">ybiA</name>
    <name evidence="2" type="ORF">AK812_SmicGene37922</name>
</gene>
<evidence type="ECO:0000313" key="2">
    <source>
        <dbReference type="EMBL" id="OLP81525.1"/>
    </source>
</evidence>
<dbReference type="OrthoDB" id="206452at2759"/>
<comment type="caution">
    <text evidence="2">The sequence shown here is derived from an EMBL/GenBank/DDBJ whole genome shotgun (WGS) entry which is preliminary data.</text>
</comment>
<keyword evidence="3" id="KW-1185">Reference proteome</keyword>
<dbReference type="EMBL" id="LSRX01001272">
    <property type="protein sequence ID" value="OLP81525.1"/>
    <property type="molecule type" value="Genomic_DNA"/>
</dbReference>
<evidence type="ECO:0000313" key="3">
    <source>
        <dbReference type="Proteomes" id="UP000186817"/>
    </source>
</evidence>
<name>A0A1Q9CF29_SYMMI</name>